<dbReference type="AlphaFoldDB" id="A0A934Q0X8"/>
<reference evidence="2" key="1">
    <citation type="submission" date="2020-12" db="EMBL/GenBank/DDBJ databases">
        <title>Ramlibacter sp. nov., isolated from a freshwater alga, Cryptomonas.</title>
        <authorList>
            <person name="Kim H.M."/>
            <person name="Jeon C.O."/>
        </authorList>
    </citation>
    <scope>NUCLEOTIDE SEQUENCE</scope>
    <source>
        <strain evidence="2">CrO1</strain>
    </source>
</reference>
<accession>A0A934Q0X8</accession>
<feature type="signal peptide" evidence="1">
    <location>
        <begin position="1"/>
        <end position="25"/>
    </location>
</feature>
<evidence type="ECO:0000313" key="2">
    <source>
        <dbReference type="EMBL" id="MBK0392821.1"/>
    </source>
</evidence>
<name>A0A934Q0X8_9BURK</name>
<dbReference type="Proteomes" id="UP000617041">
    <property type="component" value="Unassembled WGS sequence"/>
</dbReference>
<evidence type="ECO:0000313" key="3">
    <source>
        <dbReference type="Proteomes" id="UP000617041"/>
    </source>
</evidence>
<proteinExistence type="predicted"/>
<dbReference type="EMBL" id="JAEDAO010000001">
    <property type="protein sequence ID" value="MBK0392821.1"/>
    <property type="molecule type" value="Genomic_DNA"/>
</dbReference>
<gene>
    <name evidence="2" type="ORF">I8E28_09470</name>
</gene>
<comment type="caution">
    <text evidence="2">The sequence shown here is derived from an EMBL/GenBank/DDBJ whole genome shotgun (WGS) entry which is preliminary data.</text>
</comment>
<keyword evidence="1" id="KW-0732">Signal</keyword>
<evidence type="ECO:0008006" key="4">
    <source>
        <dbReference type="Google" id="ProtNLM"/>
    </source>
</evidence>
<dbReference type="RefSeq" id="WP_200787732.1">
    <property type="nucleotide sequence ID" value="NZ_JAEDAO010000001.1"/>
</dbReference>
<evidence type="ECO:0000256" key="1">
    <source>
        <dbReference type="SAM" id="SignalP"/>
    </source>
</evidence>
<sequence>MQVRFFSIAAALLASSASFTGSIRAADRATVHQEAVIAAHSMVGYGEFGPALAQPQRVSASERAEARAARREAGSQAARFVRYGDVEIAAPARPATPSMVTVSERRTETRRANLAGELGGTGEMGRF</sequence>
<protein>
    <recommendedName>
        <fullName evidence="4">DUF4148 domain-containing protein</fullName>
    </recommendedName>
</protein>
<keyword evidence="3" id="KW-1185">Reference proteome</keyword>
<feature type="chain" id="PRO_5037620620" description="DUF4148 domain-containing protein" evidence="1">
    <location>
        <begin position="26"/>
        <end position="127"/>
    </location>
</feature>
<organism evidence="2 3">
    <name type="scientific">Ramlibacter algicola</name>
    <dbReference type="NCBI Taxonomy" id="2795217"/>
    <lineage>
        <taxon>Bacteria</taxon>
        <taxon>Pseudomonadati</taxon>
        <taxon>Pseudomonadota</taxon>
        <taxon>Betaproteobacteria</taxon>
        <taxon>Burkholderiales</taxon>
        <taxon>Comamonadaceae</taxon>
        <taxon>Ramlibacter</taxon>
    </lineage>
</organism>